<name>A0A8J6NMZ1_9CHLR</name>
<accession>A0A8J6NMZ1</accession>
<evidence type="ECO:0000313" key="10">
    <source>
        <dbReference type="Proteomes" id="UP000614469"/>
    </source>
</evidence>
<dbReference type="Gene3D" id="1.10.3720.10">
    <property type="entry name" value="MetI-like"/>
    <property type="match status" value="1"/>
</dbReference>
<comment type="subcellular location">
    <subcellularLocation>
        <location evidence="1 7">Cell membrane</location>
        <topology evidence="1 7">Multi-pass membrane protein</topology>
    </subcellularLocation>
</comment>
<evidence type="ECO:0000313" key="9">
    <source>
        <dbReference type="EMBL" id="MBC8336205.1"/>
    </source>
</evidence>
<sequence>MDTIRAYFKSPGRVLVYLILCVSAFLWLVPVITALITSLRTYDEILTNGFISWPETITLENFKTAWERGGISRYLPNSFIITLPSIVLTMLLSSLAAYALARFKFPANRVIFFTFVGGMMLPFQVLLLPVFKLTDFLGLYDTYWGLIFFHTAFQLGFCTFMLRNYMRTVPGEIIEAARIDGCSEIGIWAKIMLPLTLPAIAAIATLEFTWIFNDYLWAIVLTSNDALKPVTAGLATLQGQFITDWPVIVAGALIGTLPTLLVFLFLQRYFIEGLTLGSSK</sequence>
<dbReference type="InterPro" id="IPR035906">
    <property type="entry name" value="MetI-like_sf"/>
</dbReference>
<dbReference type="CDD" id="cd06261">
    <property type="entry name" value="TM_PBP2"/>
    <property type="match status" value="1"/>
</dbReference>
<evidence type="ECO:0000256" key="7">
    <source>
        <dbReference type="RuleBase" id="RU363032"/>
    </source>
</evidence>
<dbReference type="PANTHER" id="PTHR43744">
    <property type="entry name" value="ABC TRANSPORTER PERMEASE PROTEIN MG189-RELATED-RELATED"/>
    <property type="match status" value="1"/>
</dbReference>
<comment type="similarity">
    <text evidence="7">Belongs to the binding-protein-dependent transport system permease family.</text>
</comment>
<proteinExistence type="inferred from homology"/>
<feature type="domain" description="ABC transmembrane type-1" evidence="8">
    <location>
        <begin position="75"/>
        <end position="266"/>
    </location>
</feature>
<gene>
    <name evidence="9" type="ORF">H8E29_13135</name>
</gene>
<dbReference type="EMBL" id="JACNJN010000147">
    <property type="protein sequence ID" value="MBC8336205.1"/>
    <property type="molecule type" value="Genomic_DNA"/>
</dbReference>
<dbReference type="Pfam" id="PF00528">
    <property type="entry name" value="BPD_transp_1"/>
    <property type="match status" value="1"/>
</dbReference>
<organism evidence="9 10">
    <name type="scientific">Candidatus Desulfolinea nitratireducens</name>
    <dbReference type="NCBI Taxonomy" id="2841698"/>
    <lineage>
        <taxon>Bacteria</taxon>
        <taxon>Bacillati</taxon>
        <taxon>Chloroflexota</taxon>
        <taxon>Anaerolineae</taxon>
        <taxon>Anaerolineales</taxon>
        <taxon>Anaerolineales incertae sedis</taxon>
        <taxon>Candidatus Desulfolinea</taxon>
    </lineage>
</organism>
<feature type="transmembrane region" description="Helical" evidence="7">
    <location>
        <begin position="245"/>
        <end position="266"/>
    </location>
</feature>
<dbReference type="PROSITE" id="PS50928">
    <property type="entry name" value="ABC_TM1"/>
    <property type="match status" value="1"/>
</dbReference>
<dbReference type="InterPro" id="IPR000515">
    <property type="entry name" value="MetI-like"/>
</dbReference>
<keyword evidence="5 7" id="KW-1133">Transmembrane helix</keyword>
<dbReference type="Proteomes" id="UP000614469">
    <property type="component" value="Unassembled WGS sequence"/>
</dbReference>
<keyword evidence="4 7" id="KW-0812">Transmembrane</keyword>
<protein>
    <submittedName>
        <fullName evidence="9">Carbohydrate ABC transporter permease</fullName>
    </submittedName>
</protein>
<evidence type="ECO:0000256" key="2">
    <source>
        <dbReference type="ARBA" id="ARBA00022448"/>
    </source>
</evidence>
<dbReference type="SUPFAM" id="SSF161098">
    <property type="entry name" value="MetI-like"/>
    <property type="match status" value="1"/>
</dbReference>
<dbReference type="PANTHER" id="PTHR43744:SF8">
    <property type="entry name" value="SN-GLYCEROL-3-PHOSPHATE TRANSPORT SYSTEM PERMEASE PROTEIN UGPE"/>
    <property type="match status" value="1"/>
</dbReference>
<evidence type="ECO:0000256" key="1">
    <source>
        <dbReference type="ARBA" id="ARBA00004651"/>
    </source>
</evidence>
<evidence type="ECO:0000259" key="8">
    <source>
        <dbReference type="PROSITE" id="PS50928"/>
    </source>
</evidence>
<feature type="transmembrane region" description="Helical" evidence="7">
    <location>
        <begin position="79"/>
        <end position="101"/>
    </location>
</feature>
<feature type="transmembrane region" description="Helical" evidence="7">
    <location>
        <begin position="143"/>
        <end position="166"/>
    </location>
</feature>
<dbReference type="AlphaFoldDB" id="A0A8J6NMZ1"/>
<evidence type="ECO:0000256" key="6">
    <source>
        <dbReference type="ARBA" id="ARBA00023136"/>
    </source>
</evidence>
<evidence type="ECO:0000256" key="3">
    <source>
        <dbReference type="ARBA" id="ARBA00022475"/>
    </source>
</evidence>
<evidence type="ECO:0000256" key="5">
    <source>
        <dbReference type="ARBA" id="ARBA00022989"/>
    </source>
</evidence>
<dbReference type="GO" id="GO:0005886">
    <property type="term" value="C:plasma membrane"/>
    <property type="evidence" value="ECO:0007669"/>
    <property type="project" value="UniProtKB-SubCell"/>
</dbReference>
<feature type="transmembrane region" description="Helical" evidence="7">
    <location>
        <begin position="14"/>
        <end position="36"/>
    </location>
</feature>
<comment type="caution">
    <text evidence="9">The sequence shown here is derived from an EMBL/GenBank/DDBJ whole genome shotgun (WGS) entry which is preliminary data.</text>
</comment>
<dbReference type="GO" id="GO:0055085">
    <property type="term" value="P:transmembrane transport"/>
    <property type="evidence" value="ECO:0007669"/>
    <property type="project" value="InterPro"/>
</dbReference>
<feature type="transmembrane region" description="Helical" evidence="7">
    <location>
        <begin position="110"/>
        <end position="131"/>
    </location>
</feature>
<keyword evidence="6 7" id="KW-0472">Membrane</keyword>
<feature type="transmembrane region" description="Helical" evidence="7">
    <location>
        <begin position="187"/>
        <end position="212"/>
    </location>
</feature>
<keyword evidence="3" id="KW-1003">Cell membrane</keyword>
<reference evidence="9 10" key="1">
    <citation type="submission" date="2020-08" db="EMBL/GenBank/DDBJ databases">
        <title>Bridging the membrane lipid divide: bacteria of the FCB group superphylum have the potential to synthesize archaeal ether lipids.</title>
        <authorList>
            <person name="Villanueva L."/>
            <person name="Von Meijenfeldt F.A.B."/>
            <person name="Westbye A.B."/>
            <person name="Yadav S."/>
            <person name="Hopmans E.C."/>
            <person name="Dutilh B.E."/>
            <person name="Sinninghe Damste J.S."/>
        </authorList>
    </citation>
    <scope>NUCLEOTIDE SEQUENCE [LARGE SCALE GENOMIC DNA]</scope>
    <source>
        <strain evidence="9">NIOZ-UU36</strain>
    </source>
</reference>
<keyword evidence="2 7" id="KW-0813">Transport</keyword>
<evidence type="ECO:0000256" key="4">
    <source>
        <dbReference type="ARBA" id="ARBA00022692"/>
    </source>
</evidence>